<protein>
    <submittedName>
        <fullName evidence="1">Uncharacterized protein</fullName>
    </submittedName>
</protein>
<proteinExistence type="predicted"/>
<dbReference type="Proteomes" id="UP000828390">
    <property type="component" value="Unassembled WGS sequence"/>
</dbReference>
<gene>
    <name evidence="1" type="ORF">DPMN_100708</name>
</gene>
<accession>A0A9D4R7P0</accession>
<comment type="caution">
    <text evidence="1">The sequence shown here is derived from an EMBL/GenBank/DDBJ whole genome shotgun (WGS) entry which is preliminary data.</text>
</comment>
<reference evidence="1" key="1">
    <citation type="journal article" date="2019" name="bioRxiv">
        <title>The Genome of the Zebra Mussel, Dreissena polymorpha: A Resource for Invasive Species Research.</title>
        <authorList>
            <person name="McCartney M.A."/>
            <person name="Auch B."/>
            <person name="Kono T."/>
            <person name="Mallez S."/>
            <person name="Zhang Y."/>
            <person name="Obille A."/>
            <person name="Becker A."/>
            <person name="Abrahante J.E."/>
            <person name="Garbe J."/>
            <person name="Badalamenti J.P."/>
            <person name="Herman A."/>
            <person name="Mangelson H."/>
            <person name="Liachko I."/>
            <person name="Sullivan S."/>
            <person name="Sone E.D."/>
            <person name="Koren S."/>
            <person name="Silverstein K.A.T."/>
            <person name="Beckman K.B."/>
            <person name="Gohl D.M."/>
        </authorList>
    </citation>
    <scope>NUCLEOTIDE SEQUENCE</scope>
    <source>
        <strain evidence="1">Duluth1</strain>
        <tissue evidence="1">Whole animal</tissue>
    </source>
</reference>
<reference evidence="1" key="2">
    <citation type="submission" date="2020-11" db="EMBL/GenBank/DDBJ databases">
        <authorList>
            <person name="McCartney M.A."/>
            <person name="Auch B."/>
            <person name="Kono T."/>
            <person name="Mallez S."/>
            <person name="Becker A."/>
            <person name="Gohl D.M."/>
            <person name="Silverstein K.A.T."/>
            <person name="Koren S."/>
            <person name="Bechman K.B."/>
            <person name="Herman A."/>
            <person name="Abrahante J.E."/>
            <person name="Garbe J."/>
        </authorList>
    </citation>
    <scope>NUCLEOTIDE SEQUENCE</scope>
    <source>
        <strain evidence="1">Duluth1</strain>
        <tissue evidence="1">Whole animal</tissue>
    </source>
</reference>
<evidence type="ECO:0000313" key="2">
    <source>
        <dbReference type="Proteomes" id="UP000828390"/>
    </source>
</evidence>
<keyword evidence="2" id="KW-1185">Reference proteome</keyword>
<organism evidence="1 2">
    <name type="scientific">Dreissena polymorpha</name>
    <name type="common">Zebra mussel</name>
    <name type="synonym">Mytilus polymorpha</name>
    <dbReference type="NCBI Taxonomy" id="45954"/>
    <lineage>
        <taxon>Eukaryota</taxon>
        <taxon>Metazoa</taxon>
        <taxon>Spiralia</taxon>
        <taxon>Lophotrochozoa</taxon>
        <taxon>Mollusca</taxon>
        <taxon>Bivalvia</taxon>
        <taxon>Autobranchia</taxon>
        <taxon>Heteroconchia</taxon>
        <taxon>Euheterodonta</taxon>
        <taxon>Imparidentia</taxon>
        <taxon>Neoheterodontei</taxon>
        <taxon>Myida</taxon>
        <taxon>Dreissenoidea</taxon>
        <taxon>Dreissenidae</taxon>
        <taxon>Dreissena</taxon>
    </lineage>
</organism>
<dbReference type="AlphaFoldDB" id="A0A9D4R7P0"/>
<dbReference type="EMBL" id="JAIWYP010000003">
    <property type="protein sequence ID" value="KAH3858089.1"/>
    <property type="molecule type" value="Genomic_DNA"/>
</dbReference>
<sequence length="72" mass="8775">MGDYSAHLRTQTFLLPTSYNRRWVTITQRITLQATWRSSRCCPTRRHCRSNRYMNCTRHSRVRCLQKRRLTS</sequence>
<name>A0A9D4R7P0_DREPO</name>
<evidence type="ECO:0000313" key="1">
    <source>
        <dbReference type="EMBL" id="KAH3858089.1"/>
    </source>
</evidence>